<keyword evidence="13" id="KW-1185">Reference proteome</keyword>
<dbReference type="Pfam" id="PF03544">
    <property type="entry name" value="TonB_C"/>
    <property type="match status" value="1"/>
</dbReference>
<dbReference type="GO" id="GO:0098797">
    <property type="term" value="C:plasma membrane protein complex"/>
    <property type="evidence" value="ECO:0007669"/>
    <property type="project" value="TreeGrafter"/>
</dbReference>
<sequence length="246" mass="27752">MRFLLVIVSYLTLSLSAFSQTDPEYFGQKFNLLPGKEGAAYYKVTEFTDKGKSSKTEITYFITGEKHAETNFIKTPEGVFFPEGLAQKWHKNGQLYYTTQYRQGKKEGQAVGYYASGQLKRRENFIKGELKVGECFNEDGTAVSFYPHEELPEFPGGPNALLKFLTNNLRYPAAALRDKEQGVVVVQVIIDETGKFISSEVVKKVSSSLDREALRVARAMPDFKPAMEEGVPRAYVHALPFRFGLQ</sequence>
<dbReference type="Gene3D" id="2.20.110.10">
    <property type="entry name" value="Histone H3 K4-specific methyltransferase SET7/9 N-terminal domain"/>
    <property type="match status" value="1"/>
</dbReference>
<evidence type="ECO:0000256" key="9">
    <source>
        <dbReference type="ARBA" id="ARBA00023136"/>
    </source>
</evidence>
<feature type="signal peptide" evidence="10">
    <location>
        <begin position="1"/>
        <end position="19"/>
    </location>
</feature>
<protein>
    <recommendedName>
        <fullName evidence="11">TonB C-terminal domain-containing protein</fullName>
    </recommendedName>
</protein>
<accession>A0A512AWZ6</accession>
<dbReference type="AlphaFoldDB" id="A0A512AWZ6"/>
<evidence type="ECO:0000256" key="10">
    <source>
        <dbReference type="SAM" id="SignalP"/>
    </source>
</evidence>
<keyword evidence="8" id="KW-1133">Transmembrane helix</keyword>
<dbReference type="PANTHER" id="PTHR33446:SF2">
    <property type="entry name" value="PROTEIN TONB"/>
    <property type="match status" value="1"/>
</dbReference>
<evidence type="ECO:0000259" key="11">
    <source>
        <dbReference type="PROSITE" id="PS52015"/>
    </source>
</evidence>
<dbReference type="EMBL" id="BJYS01000013">
    <property type="protein sequence ID" value="GEO04249.1"/>
    <property type="molecule type" value="Genomic_DNA"/>
</dbReference>
<evidence type="ECO:0000313" key="13">
    <source>
        <dbReference type="Proteomes" id="UP000321532"/>
    </source>
</evidence>
<keyword evidence="3" id="KW-0813">Transport</keyword>
<dbReference type="OrthoDB" id="9812355at2"/>
<evidence type="ECO:0000256" key="1">
    <source>
        <dbReference type="ARBA" id="ARBA00004383"/>
    </source>
</evidence>
<evidence type="ECO:0000256" key="3">
    <source>
        <dbReference type="ARBA" id="ARBA00022448"/>
    </source>
</evidence>
<comment type="similarity">
    <text evidence="2">Belongs to the TonB family.</text>
</comment>
<keyword evidence="7" id="KW-0653">Protein transport</keyword>
<keyword evidence="5" id="KW-0997">Cell inner membrane</keyword>
<dbReference type="Gene3D" id="3.30.1150.10">
    <property type="match status" value="1"/>
</dbReference>
<evidence type="ECO:0000256" key="4">
    <source>
        <dbReference type="ARBA" id="ARBA00022475"/>
    </source>
</evidence>
<dbReference type="PANTHER" id="PTHR33446">
    <property type="entry name" value="PROTEIN TONB-RELATED"/>
    <property type="match status" value="1"/>
</dbReference>
<evidence type="ECO:0000256" key="6">
    <source>
        <dbReference type="ARBA" id="ARBA00022692"/>
    </source>
</evidence>
<comment type="subcellular location">
    <subcellularLocation>
        <location evidence="1">Cell inner membrane</location>
        <topology evidence="1">Single-pass membrane protein</topology>
        <orientation evidence="1">Periplasmic side</orientation>
    </subcellularLocation>
</comment>
<keyword evidence="9" id="KW-0472">Membrane</keyword>
<dbReference type="InterPro" id="IPR051045">
    <property type="entry name" value="TonB-dependent_transducer"/>
</dbReference>
<dbReference type="NCBIfam" id="TIGR01352">
    <property type="entry name" value="tonB_Cterm"/>
    <property type="match status" value="1"/>
</dbReference>
<dbReference type="InterPro" id="IPR006260">
    <property type="entry name" value="TonB/TolA_C"/>
</dbReference>
<dbReference type="SUPFAM" id="SSF82185">
    <property type="entry name" value="Histone H3 K4-specific methyltransferase SET7/9 N-terminal domain"/>
    <property type="match status" value="1"/>
</dbReference>
<dbReference type="GO" id="GO:0015031">
    <property type="term" value="P:protein transport"/>
    <property type="evidence" value="ECO:0007669"/>
    <property type="project" value="UniProtKB-KW"/>
</dbReference>
<evidence type="ECO:0000256" key="7">
    <source>
        <dbReference type="ARBA" id="ARBA00022927"/>
    </source>
</evidence>
<dbReference type="GO" id="GO:0031992">
    <property type="term" value="F:energy transducer activity"/>
    <property type="evidence" value="ECO:0007669"/>
    <property type="project" value="TreeGrafter"/>
</dbReference>
<keyword evidence="10" id="KW-0732">Signal</keyword>
<gene>
    <name evidence="12" type="ORF">AAE02nite_19130</name>
</gene>
<dbReference type="InterPro" id="IPR037682">
    <property type="entry name" value="TonB_C"/>
</dbReference>
<dbReference type="RefSeq" id="WP_146897517.1">
    <property type="nucleotide sequence ID" value="NZ_BJYS01000013.1"/>
</dbReference>
<evidence type="ECO:0000256" key="8">
    <source>
        <dbReference type="ARBA" id="ARBA00022989"/>
    </source>
</evidence>
<dbReference type="GO" id="GO:0055085">
    <property type="term" value="P:transmembrane transport"/>
    <property type="evidence" value="ECO:0007669"/>
    <property type="project" value="InterPro"/>
</dbReference>
<evidence type="ECO:0000313" key="12">
    <source>
        <dbReference type="EMBL" id="GEO04249.1"/>
    </source>
</evidence>
<name>A0A512AWZ6_9BACT</name>
<evidence type="ECO:0000256" key="5">
    <source>
        <dbReference type="ARBA" id="ARBA00022519"/>
    </source>
</evidence>
<dbReference type="Proteomes" id="UP000321532">
    <property type="component" value="Unassembled WGS sequence"/>
</dbReference>
<proteinExistence type="inferred from homology"/>
<evidence type="ECO:0000256" key="2">
    <source>
        <dbReference type="ARBA" id="ARBA00006555"/>
    </source>
</evidence>
<reference evidence="12 13" key="1">
    <citation type="submission" date="2019-07" db="EMBL/GenBank/DDBJ databases">
        <title>Whole genome shotgun sequence of Adhaeribacter aerolatus NBRC 106133.</title>
        <authorList>
            <person name="Hosoyama A."/>
            <person name="Uohara A."/>
            <person name="Ohji S."/>
            <person name="Ichikawa N."/>
        </authorList>
    </citation>
    <scope>NUCLEOTIDE SEQUENCE [LARGE SCALE GENOMIC DNA]</scope>
    <source>
        <strain evidence="12 13">NBRC 106133</strain>
    </source>
</reference>
<keyword evidence="6" id="KW-0812">Transmembrane</keyword>
<dbReference type="SUPFAM" id="SSF74653">
    <property type="entry name" value="TolA/TonB C-terminal domain"/>
    <property type="match status" value="1"/>
</dbReference>
<feature type="domain" description="TonB C-terminal" evidence="11">
    <location>
        <begin position="156"/>
        <end position="246"/>
    </location>
</feature>
<feature type="chain" id="PRO_5021756069" description="TonB C-terminal domain-containing protein" evidence="10">
    <location>
        <begin position="20"/>
        <end position="246"/>
    </location>
</feature>
<organism evidence="12 13">
    <name type="scientific">Adhaeribacter aerolatus</name>
    <dbReference type="NCBI Taxonomy" id="670289"/>
    <lineage>
        <taxon>Bacteria</taxon>
        <taxon>Pseudomonadati</taxon>
        <taxon>Bacteroidota</taxon>
        <taxon>Cytophagia</taxon>
        <taxon>Cytophagales</taxon>
        <taxon>Hymenobacteraceae</taxon>
        <taxon>Adhaeribacter</taxon>
    </lineage>
</organism>
<dbReference type="PROSITE" id="PS52015">
    <property type="entry name" value="TONB_CTD"/>
    <property type="match status" value="1"/>
</dbReference>
<keyword evidence="4" id="KW-1003">Cell membrane</keyword>
<comment type="caution">
    <text evidence="12">The sequence shown here is derived from an EMBL/GenBank/DDBJ whole genome shotgun (WGS) entry which is preliminary data.</text>
</comment>